<proteinExistence type="predicted"/>
<dbReference type="Proteomes" id="UP001589890">
    <property type="component" value="Unassembled WGS sequence"/>
</dbReference>
<evidence type="ECO:0000313" key="3">
    <source>
        <dbReference type="Proteomes" id="UP001589890"/>
    </source>
</evidence>
<gene>
    <name evidence="2" type="ORF">ACFFGN_19600</name>
</gene>
<dbReference type="EMBL" id="JBHLTC010000023">
    <property type="protein sequence ID" value="MFC0626293.1"/>
    <property type="molecule type" value="Genomic_DNA"/>
</dbReference>
<accession>A0ABV6QNS2</accession>
<dbReference type="RefSeq" id="WP_380049591.1">
    <property type="nucleotide sequence ID" value="NZ_JBHLTC010000023.1"/>
</dbReference>
<name>A0ABV6QNS2_9ACTN</name>
<protein>
    <submittedName>
        <fullName evidence="2">Uncharacterized protein</fullName>
    </submittedName>
</protein>
<keyword evidence="1" id="KW-0812">Transmembrane</keyword>
<keyword evidence="1" id="KW-0472">Membrane</keyword>
<evidence type="ECO:0000256" key="1">
    <source>
        <dbReference type="SAM" id="Phobius"/>
    </source>
</evidence>
<sequence length="100" mass="10609">MTAINWPTGSQGQTFARAYLAAFPLMVAGIAWVLIGQATGNTDGPAYLIAVVVFLISQAILVALAMALRSRSSSGNYAQNWQRLSLGLELRAALAVLRTT</sequence>
<organism evidence="2 3">
    <name type="scientific">Kribbella deserti</name>
    <dbReference type="NCBI Taxonomy" id="1926257"/>
    <lineage>
        <taxon>Bacteria</taxon>
        <taxon>Bacillati</taxon>
        <taxon>Actinomycetota</taxon>
        <taxon>Actinomycetes</taxon>
        <taxon>Propionibacteriales</taxon>
        <taxon>Kribbellaceae</taxon>
        <taxon>Kribbella</taxon>
    </lineage>
</organism>
<feature type="transmembrane region" description="Helical" evidence="1">
    <location>
        <begin position="18"/>
        <end position="35"/>
    </location>
</feature>
<keyword evidence="1" id="KW-1133">Transmembrane helix</keyword>
<reference evidence="2 3" key="1">
    <citation type="submission" date="2024-09" db="EMBL/GenBank/DDBJ databases">
        <authorList>
            <person name="Sun Q."/>
            <person name="Mori K."/>
        </authorList>
    </citation>
    <scope>NUCLEOTIDE SEQUENCE [LARGE SCALE GENOMIC DNA]</scope>
    <source>
        <strain evidence="2 3">CGMCC 1.15906</strain>
    </source>
</reference>
<evidence type="ECO:0000313" key="2">
    <source>
        <dbReference type="EMBL" id="MFC0626293.1"/>
    </source>
</evidence>
<keyword evidence="3" id="KW-1185">Reference proteome</keyword>
<comment type="caution">
    <text evidence="2">The sequence shown here is derived from an EMBL/GenBank/DDBJ whole genome shotgun (WGS) entry which is preliminary data.</text>
</comment>
<feature type="transmembrane region" description="Helical" evidence="1">
    <location>
        <begin position="47"/>
        <end position="68"/>
    </location>
</feature>